<feature type="region of interest" description="Disordered" evidence="1">
    <location>
        <begin position="1"/>
        <end position="30"/>
    </location>
</feature>
<dbReference type="AlphaFoldDB" id="A0ABD0S2C2"/>
<accession>A0ABD0S2C2</accession>
<feature type="non-terminal residue" evidence="2">
    <location>
        <position position="1"/>
    </location>
</feature>
<comment type="caution">
    <text evidence="2">The sequence shown here is derived from an EMBL/GenBank/DDBJ whole genome shotgun (WGS) entry which is preliminary data.</text>
</comment>
<evidence type="ECO:0000313" key="2">
    <source>
        <dbReference type="EMBL" id="KAL0803395.1"/>
    </source>
</evidence>
<gene>
    <name evidence="2" type="ORF">ABMA28_017349</name>
</gene>
<sequence>NSKQQQPHIPGAGTGSHHQAAHPEADGQPDCLRLPGRQACYSCEDCWYPRSWG</sequence>
<evidence type="ECO:0000256" key="1">
    <source>
        <dbReference type="SAM" id="MobiDB-lite"/>
    </source>
</evidence>
<organism evidence="2 3">
    <name type="scientific">Loxostege sticticalis</name>
    <name type="common">Beet webworm moth</name>
    <dbReference type="NCBI Taxonomy" id="481309"/>
    <lineage>
        <taxon>Eukaryota</taxon>
        <taxon>Metazoa</taxon>
        <taxon>Ecdysozoa</taxon>
        <taxon>Arthropoda</taxon>
        <taxon>Hexapoda</taxon>
        <taxon>Insecta</taxon>
        <taxon>Pterygota</taxon>
        <taxon>Neoptera</taxon>
        <taxon>Endopterygota</taxon>
        <taxon>Lepidoptera</taxon>
        <taxon>Glossata</taxon>
        <taxon>Ditrysia</taxon>
        <taxon>Pyraloidea</taxon>
        <taxon>Crambidae</taxon>
        <taxon>Pyraustinae</taxon>
        <taxon>Loxostege</taxon>
    </lineage>
</organism>
<proteinExistence type="predicted"/>
<protein>
    <submittedName>
        <fullName evidence="2">Uncharacterized protein</fullName>
    </submittedName>
</protein>
<reference evidence="2 3" key="1">
    <citation type="submission" date="2024-06" db="EMBL/GenBank/DDBJ databases">
        <title>A chromosome-level genome assembly of beet webworm, Loxostege sticticalis.</title>
        <authorList>
            <person name="Zhang Y."/>
        </authorList>
    </citation>
    <scope>NUCLEOTIDE SEQUENCE [LARGE SCALE GENOMIC DNA]</scope>
    <source>
        <strain evidence="2">AQ028</strain>
        <tissue evidence="2">Male pupae</tissue>
    </source>
</reference>
<evidence type="ECO:0000313" key="3">
    <source>
        <dbReference type="Proteomes" id="UP001549921"/>
    </source>
</evidence>
<name>A0ABD0S2C2_LOXSC</name>
<dbReference type="Proteomes" id="UP001549921">
    <property type="component" value="Unassembled WGS sequence"/>
</dbReference>
<dbReference type="EMBL" id="JBEDNZ010000035">
    <property type="protein sequence ID" value="KAL0803395.1"/>
    <property type="molecule type" value="Genomic_DNA"/>
</dbReference>